<dbReference type="Gene3D" id="3.40.50.10140">
    <property type="entry name" value="Toll/interleukin-1 receptor homology (TIR) domain"/>
    <property type="match status" value="1"/>
</dbReference>
<dbReference type="EMBL" id="BIFT01000001">
    <property type="protein sequence ID" value="GCE25495.1"/>
    <property type="molecule type" value="Genomic_DNA"/>
</dbReference>
<evidence type="ECO:0000256" key="1">
    <source>
        <dbReference type="SAM" id="MobiDB-lite"/>
    </source>
</evidence>
<comment type="caution">
    <text evidence="3">The sequence shown here is derived from an EMBL/GenBank/DDBJ whole genome shotgun (WGS) entry which is preliminary data.</text>
</comment>
<accession>A0A402B2B9</accession>
<dbReference type="Proteomes" id="UP000287171">
    <property type="component" value="Unassembled WGS sequence"/>
</dbReference>
<dbReference type="InterPro" id="IPR000157">
    <property type="entry name" value="TIR_dom"/>
</dbReference>
<evidence type="ECO:0000313" key="4">
    <source>
        <dbReference type="Proteomes" id="UP000287171"/>
    </source>
</evidence>
<feature type="compositionally biased region" description="Polar residues" evidence="1">
    <location>
        <begin position="161"/>
        <end position="179"/>
    </location>
</feature>
<dbReference type="SUPFAM" id="SSF52200">
    <property type="entry name" value="Toll/Interleukin receptor TIR domain"/>
    <property type="match status" value="1"/>
</dbReference>
<dbReference type="PANTHER" id="PTHR46832">
    <property type="entry name" value="5'-METHYLTHIOADENOSINE/S-ADENOSYLHOMOCYSTEINE NUCLEOSIDASE"/>
    <property type="match status" value="1"/>
</dbReference>
<keyword evidence="4" id="KW-1185">Reference proteome</keyword>
<dbReference type="GO" id="GO:0008782">
    <property type="term" value="F:adenosylhomocysteine nucleosidase activity"/>
    <property type="evidence" value="ECO:0007669"/>
    <property type="project" value="TreeGrafter"/>
</dbReference>
<dbReference type="GO" id="GO:0008930">
    <property type="term" value="F:methylthioadenosine nucleosidase activity"/>
    <property type="evidence" value="ECO:0007669"/>
    <property type="project" value="TreeGrafter"/>
</dbReference>
<dbReference type="SMART" id="SM00255">
    <property type="entry name" value="TIR"/>
    <property type="match status" value="1"/>
</dbReference>
<feature type="region of interest" description="Disordered" evidence="1">
    <location>
        <begin position="157"/>
        <end position="191"/>
    </location>
</feature>
<sequence length="525" mass="58937">MNPGYYMNIKVFVNCSRKDKDELLWQNLKIQLTPYTAKHNIQLWNANQDIKPGQNIKQEIDTHLQAAHIFFFLLSADYFSDSRCMQQHQQALMRQQQDKESVTIIPILLRHCSWEDADLENIQLLPLDHNPIASATDPDKLMRQVSQEIRAIIEQRRSANEVHTQPSQSDQARATLTSSSEHKKKGNSYTNPAPVINASVFGNNYGQIINNHGSNFSNGGTQAREFRVSNSLQQDEIMDIGIIIALKEEFAVLYADIANSCEAINDIDTGEYYYQFERPSRANTRPYRCIATFIGNMGPVKATLQTQKMITRWHPSTLVMVGIAASLNADAKVGDVIIADQIDAYLDNAKAAPMANLEGYELKFSGSVYRATGSLIKAVQHFEFSSPTLFQSWQDQSKVAQQQLLAAQYTELIKAGLLREQAQIIEGHIASGPIIGASQAFQHWLKTHDRKYLALEMEAAGLMATVYEQTSPQNTLVLRAISDNGDEAKKELDNIGNGLLRRYAMGNAIKLLWGLLEARLLPQHA</sequence>
<protein>
    <recommendedName>
        <fullName evidence="2">TIR domain-containing protein</fullName>
    </recommendedName>
</protein>
<dbReference type="InterPro" id="IPR035897">
    <property type="entry name" value="Toll_tir_struct_dom_sf"/>
</dbReference>
<reference evidence="4" key="1">
    <citation type="submission" date="2018-12" db="EMBL/GenBank/DDBJ databases">
        <title>Tengunoibacter tsumagoiensis gen. nov., sp. nov., Dictyobacter kobayashii sp. nov., D. alpinus sp. nov., and D. joshuensis sp. nov. and description of Dictyobacteraceae fam. nov. within the order Ktedonobacterales isolated from Tengu-no-mugimeshi.</title>
        <authorList>
            <person name="Wang C.M."/>
            <person name="Zheng Y."/>
            <person name="Sakai Y."/>
            <person name="Toyoda A."/>
            <person name="Minakuchi Y."/>
            <person name="Abe K."/>
            <person name="Yokota A."/>
            <person name="Yabe S."/>
        </authorList>
    </citation>
    <scope>NUCLEOTIDE SEQUENCE [LARGE SCALE GENOMIC DNA]</scope>
    <source>
        <strain evidence="4">Uno16</strain>
    </source>
</reference>
<dbReference type="GO" id="GO:0005829">
    <property type="term" value="C:cytosol"/>
    <property type="evidence" value="ECO:0007669"/>
    <property type="project" value="TreeGrafter"/>
</dbReference>
<dbReference type="AlphaFoldDB" id="A0A402B2B9"/>
<dbReference type="InterPro" id="IPR035994">
    <property type="entry name" value="Nucleoside_phosphorylase_sf"/>
</dbReference>
<proteinExistence type="predicted"/>
<evidence type="ECO:0000313" key="3">
    <source>
        <dbReference type="EMBL" id="GCE25495.1"/>
    </source>
</evidence>
<evidence type="ECO:0000259" key="2">
    <source>
        <dbReference type="PROSITE" id="PS50104"/>
    </source>
</evidence>
<dbReference type="Pfam" id="PF13676">
    <property type="entry name" value="TIR_2"/>
    <property type="match status" value="1"/>
</dbReference>
<dbReference type="PANTHER" id="PTHR46832:SF1">
    <property type="entry name" value="5'-METHYLTHIOADENOSINE_S-ADENOSYLHOMOCYSTEINE NUCLEOSIDASE"/>
    <property type="match status" value="1"/>
</dbReference>
<dbReference type="SUPFAM" id="SSF53167">
    <property type="entry name" value="Purine and uridine phosphorylases"/>
    <property type="match status" value="1"/>
</dbReference>
<dbReference type="GO" id="GO:0007165">
    <property type="term" value="P:signal transduction"/>
    <property type="evidence" value="ECO:0007669"/>
    <property type="project" value="InterPro"/>
</dbReference>
<dbReference type="Pfam" id="PF01048">
    <property type="entry name" value="PNP_UDP_1"/>
    <property type="match status" value="1"/>
</dbReference>
<dbReference type="PROSITE" id="PS50104">
    <property type="entry name" value="TIR"/>
    <property type="match status" value="1"/>
</dbReference>
<dbReference type="InterPro" id="IPR000845">
    <property type="entry name" value="Nucleoside_phosphorylase_d"/>
</dbReference>
<feature type="domain" description="TIR" evidence="2">
    <location>
        <begin position="7"/>
        <end position="153"/>
    </location>
</feature>
<gene>
    <name evidence="3" type="ORF">KDA_09790</name>
</gene>
<name>A0A402B2B9_9CHLR</name>
<organism evidence="3 4">
    <name type="scientific">Dictyobacter alpinus</name>
    <dbReference type="NCBI Taxonomy" id="2014873"/>
    <lineage>
        <taxon>Bacteria</taxon>
        <taxon>Bacillati</taxon>
        <taxon>Chloroflexota</taxon>
        <taxon>Ktedonobacteria</taxon>
        <taxon>Ktedonobacterales</taxon>
        <taxon>Dictyobacteraceae</taxon>
        <taxon>Dictyobacter</taxon>
    </lineage>
</organism>
<dbReference type="GO" id="GO:0009116">
    <property type="term" value="P:nucleoside metabolic process"/>
    <property type="evidence" value="ECO:0007669"/>
    <property type="project" value="InterPro"/>
</dbReference>
<dbReference type="Gene3D" id="3.40.50.1580">
    <property type="entry name" value="Nucleoside phosphorylase domain"/>
    <property type="match status" value="1"/>
</dbReference>
<dbReference type="GO" id="GO:0019284">
    <property type="term" value="P:L-methionine salvage from S-adenosylmethionine"/>
    <property type="evidence" value="ECO:0007669"/>
    <property type="project" value="TreeGrafter"/>
</dbReference>